<evidence type="ECO:0000256" key="3">
    <source>
        <dbReference type="ARBA" id="ARBA00022553"/>
    </source>
</evidence>
<dbReference type="Pfam" id="PF00550">
    <property type="entry name" value="PP-binding"/>
    <property type="match status" value="1"/>
</dbReference>
<feature type="non-terminal residue" evidence="5">
    <location>
        <position position="1"/>
    </location>
</feature>
<dbReference type="Pfam" id="PF00668">
    <property type="entry name" value="Condensation"/>
    <property type="match status" value="1"/>
</dbReference>
<evidence type="ECO:0000313" key="5">
    <source>
        <dbReference type="EMBL" id="MCM2392732.1"/>
    </source>
</evidence>
<dbReference type="InterPro" id="IPR045851">
    <property type="entry name" value="AMP-bd_C_sf"/>
</dbReference>
<evidence type="ECO:0000313" key="6">
    <source>
        <dbReference type="Proteomes" id="UP001431429"/>
    </source>
</evidence>
<dbReference type="SUPFAM" id="SSF52777">
    <property type="entry name" value="CoA-dependent acyltransferases"/>
    <property type="match status" value="1"/>
</dbReference>
<dbReference type="InterPro" id="IPR006162">
    <property type="entry name" value="Ppantetheine_attach_site"/>
</dbReference>
<feature type="non-terminal residue" evidence="5">
    <location>
        <position position="445"/>
    </location>
</feature>
<dbReference type="InterPro" id="IPR036736">
    <property type="entry name" value="ACP-like_sf"/>
</dbReference>
<evidence type="ECO:0000256" key="2">
    <source>
        <dbReference type="ARBA" id="ARBA00022450"/>
    </source>
</evidence>
<dbReference type="PANTHER" id="PTHR45527:SF1">
    <property type="entry name" value="FATTY ACID SYNTHASE"/>
    <property type="match status" value="1"/>
</dbReference>
<dbReference type="Pfam" id="PF13193">
    <property type="entry name" value="AMP-binding_C"/>
    <property type="match status" value="1"/>
</dbReference>
<sequence length="445" mass="47739">RPDLTAERFIANPFSALGARMYRTGDLAQWRTDGILEFLGRADAQVKIRGFRIEPGEIEAVLASHDSVGQVAVLVREDRPGDKRLVAYVVPADSGVVPLIDVSVLRGLVAERLPDYMVPTAFVALEALPLTPNGKLDRQALPVPEVAAKVSGRGPRSPREEVLCSLFAEVLGVGEVGIDDSFFDLGGHSLLATRLVSRIRSVLDVEVSIRALFEAPTVAGLASHVDDAAGVVRVRLSGRVRPELVPVSFAQRRLWFLGELEGPSATYNIPFALRLRGALDVGALRAALMDVVGRHESLRTVFPQVDGQPRQQILSIGQGLGDNSFSAGGGSADDSRVARLLTVSEVDASGLGGVLAAEVSAGFDLSVDLPLRVRLCVVGPDEFVLIAVVHHIAADGWSMAPFARDLSLAYQARSRGEAPAWPVLPVQYADYTLWQREVLGSEDDP</sequence>
<feature type="domain" description="Carrier" evidence="4">
    <location>
        <begin position="154"/>
        <end position="229"/>
    </location>
</feature>
<proteinExistence type="predicted"/>
<dbReference type="PANTHER" id="PTHR45527">
    <property type="entry name" value="NONRIBOSOMAL PEPTIDE SYNTHETASE"/>
    <property type="match status" value="1"/>
</dbReference>
<keyword evidence="6" id="KW-1185">Reference proteome</keyword>
<dbReference type="InterPro" id="IPR025110">
    <property type="entry name" value="AMP-bd_C"/>
</dbReference>
<dbReference type="PROSITE" id="PS00012">
    <property type="entry name" value="PHOSPHOPANTETHEINE"/>
    <property type="match status" value="1"/>
</dbReference>
<name>A0ABT0UWF4_9ACTN</name>
<keyword evidence="3" id="KW-0597">Phosphoprotein</keyword>
<dbReference type="SMART" id="SM00823">
    <property type="entry name" value="PKS_PP"/>
    <property type="match status" value="1"/>
</dbReference>
<evidence type="ECO:0000259" key="4">
    <source>
        <dbReference type="PROSITE" id="PS50075"/>
    </source>
</evidence>
<dbReference type="SUPFAM" id="SSF47336">
    <property type="entry name" value="ACP-like"/>
    <property type="match status" value="1"/>
</dbReference>
<dbReference type="InterPro" id="IPR009081">
    <property type="entry name" value="PP-bd_ACP"/>
</dbReference>
<dbReference type="PROSITE" id="PS50075">
    <property type="entry name" value="CARRIER"/>
    <property type="match status" value="1"/>
</dbReference>
<dbReference type="EMBL" id="JAMQAW010000043">
    <property type="protein sequence ID" value="MCM2392732.1"/>
    <property type="molecule type" value="Genomic_DNA"/>
</dbReference>
<protein>
    <submittedName>
        <fullName evidence="5">Condensation domain-containing protein</fullName>
    </submittedName>
</protein>
<evidence type="ECO:0000256" key="1">
    <source>
        <dbReference type="ARBA" id="ARBA00001957"/>
    </source>
</evidence>
<dbReference type="InterPro" id="IPR023213">
    <property type="entry name" value="CAT-like_dom_sf"/>
</dbReference>
<comment type="cofactor">
    <cofactor evidence="1">
        <name>pantetheine 4'-phosphate</name>
        <dbReference type="ChEBI" id="CHEBI:47942"/>
    </cofactor>
</comment>
<keyword evidence="2" id="KW-0596">Phosphopantetheine</keyword>
<dbReference type="Gene3D" id="3.30.559.10">
    <property type="entry name" value="Chloramphenicol acetyltransferase-like domain"/>
    <property type="match status" value="1"/>
</dbReference>
<dbReference type="RefSeq" id="WP_250923058.1">
    <property type="nucleotide sequence ID" value="NZ_JAMQAW010000043.1"/>
</dbReference>
<reference evidence="5" key="1">
    <citation type="submission" date="2022-06" db="EMBL/GenBank/DDBJ databases">
        <title>Genome public.</title>
        <authorList>
            <person name="Sun Q."/>
        </authorList>
    </citation>
    <scope>NUCLEOTIDE SEQUENCE</scope>
    <source>
        <strain evidence="5">CWNU-1</strain>
    </source>
</reference>
<dbReference type="InterPro" id="IPR001242">
    <property type="entry name" value="Condensation_dom"/>
</dbReference>
<dbReference type="Gene3D" id="3.30.300.30">
    <property type="match status" value="1"/>
</dbReference>
<comment type="caution">
    <text evidence="5">The sequence shown here is derived from an EMBL/GenBank/DDBJ whole genome shotgun (WGS) entry which is preliminary data.</text>
</comment>
<organism evidence="5 6">
    <name type="scientific">Streptomyces albipurpureus</name>
    <dbReference type="NCBI Taxonomy" id="2897419"/>
    <lineage>
        <taxon>Bacteria</taxon>
        <taxon>Bacillati</taxon>
        <taxon>Actinomycetota</taxon>
        <taxon>Actinomycetes</taxon>
        <taxon>Kitasatosporales</taxon>
        <taxon>Streptomycetaceae</taxon>
        <taxon>Streptomyces</taxon>
    </lineage>
</organism>
<dbReference type="Gene3D" id="2.30.38.10">
    <property type="entry name" value="Luciferase, Domain 3"/>
    <property type="match status" value="1"/>
</dbReference>
<accession>A0ABT0UWF4</accession>
<gene>
    <name evidence="5" type="ORF">NBG84_31350</name>
</gene>
<dbReference type="Gene3D" id="1.10.1200.10">
    <property type="entry name" value="ACP-like"/>
    <property type="match status" value="1"/>
</dbReference>
<dbReference type="Proteomes" id="UP001431429">
    <property type="component" value="Unassembled WGS sequence"/>
</dbReference>
<dbReference type="SUPFAM" id="SSF56801">
    <property type="entry name" value="Acetyl-CoA synthetase-like"/>
    <property type="match status" value="1"/>
</dbReference>
<dbReference type="InterPro" id="IPR020806">
    <property type="entry name" value="PKS_PP-bd"/>
</dbReference>